<dbReference type="PANTHER" id="PTHR45453">
    <property type="entry name" value="PHOSPHATE REGULON SENSOR PROTEIN PHOR"/>
    <property type="match status" value="1"/>
</dbReference>
<dbReference type="GO" id="GO:0000155">
    <property type="term" value="F:phosphorelay sensor kinase activity"/>
    <property type="evidence" value="ECO:0007669"/>
    <property type="project" value="InterPro"/>
</dbReference>
<evidence type="ECO:0000256" key="6">
    <source>
        <dbReference type="ARBA" id="ARBA00023012"/>
    </source>
</evidence>
<dbReference type="Gene3D" id="3.30.565.10">
    <property type="entry name" value="Histidine kinase-like ATPase, C-terminal domain"/>
    <property type="match status" value="1"/>
</dbReference>
<comment type="caution">
    <text evidence="10">The sequence shown here is derived from an EMBL/GenBank/DDBJ whole genome shotgun (WGS) entry which is preliminary data.</text>
</comment>
<dbReference type="Pfam" id="PF08448">
    <property type="entry name" value="PAS_4"/>
    <property type="match status" value="1"/>
</dbReference>
<dbReference type="PANTHER" id="PTHR45453:SF1">
    <property type="entry name" value="PHOSPHATE REGULON SENSOR PROTEIN PHOR"/>
    <property type="match status" value="1"/>
</dbReference>
<dbReference type="PROSITE" id="PS50109">
    <property type="entry name" value="HIS_KIN"/>
    <property type="match status" value="1"/>
</dbReference>
<dbReference type="EMBL" id="BMZH01000004">
    <property type="protein sequence ID" value="GHA92001.1"/>
    <property type="molecule type" value="Genomic_DNA"/>
</dbReference>
<dbReference type="SUPFAM" id="SSF55874">
    <property type="entry name" value="ATPase domain of HSP90 chaperone/DNA topoisomerase II/histidine kinase"/>
    <property type="match status" value="1"/>
</dbReference>
<dbReference type="Gene3D" id="1.10.287.130">
    <property type="match status" value="1"/>
</dbReference>
<dbReference type="InterPro" id="IPR005467">
    <property type="entry name" value="His_kinase_dom"/>
</dbReference>
<dbReference type="CDD" id="cd00130">
    <property type="entry name" value="PAS"/>
    <property type="match status" value="1"/>
</dbReference>
<keyword evidence="8" id="KW-1133">Transmembrane helix</keyword>
<dbReference type="InterPro" id="IPR035965">
    <property type="entry name" value="PAS-like_dom_sf"/>
</dbReference>
<sequence length="455" mass="49943">MTTQDHTEASNAHSLRESDIVILSVFAIIAIAAMAIMARTPLLVGIATLAGFWIATLIFIRLSRVLRSSRTDQPIDPDAFLSGARFAATLTDALPQAIAVLDREGRVIHANPLARSLIEIDTLGRPLSVYVRDSDISDRLATALAGYTPDPLMVHREVPTESYISLLFSAVTPADDGSGRMIVLVVMNDVTELVLGNQRRADFLANASHELKTPLASMLGYIETLRGHAKDDPDARERFLGIMGQQAERMQRLIQDLLSLRRIEQEEHIAPTETADLDLSVRAAIESVAPLAEARGITIIYKKKKRAIVPGHQDETIQLCLNLIENATKLSPAGATVHITLSRFEQWDPTIPFADGRLSKTAKARNINPVQTSPLPVYTITISDSGPGFSREHLPRIGERFYRVAGDLSSKEKGTGLGLAIVKHIARRHRAGLYVRSEPNKGTEFCIVYQESPTD</sequence>
<dbReference type="SMART" id="SM00388">
    <property type="entry name" value="HisKA"/>
    <property type="match status" value="1"/>
</dbReference>
<accession>A0A8J3G240</accession>
<dbReference type="Proteomes" id="UP000634004">
    <property type="component" value="Unassembled WGS sequence"/>
</dbReference>
<evidence type="ECO:0000256" key="1">
    <source>
        <dbReference type="ARBA" id="ARBA00000085"/>
    </source>
</evidence>
<keyword evidence="8" id="KW-0812">Transmembrane</keyword>
<dbReference type="GO" id="GO:0005886">
    <property type="term" value="C:plasma membrane"/>
    <property type="evidence" value="ECO:0007669"/>
    <property type="project" value="TreeGrafter"/>
</dbReference>
<protein>
    <recommendedName>
        <fullName evidence="2">histidine kinase</fullName>
        <ecNumber evidence="2">2.7.13.3</ecNumber>
    </recommendedName>
</protein>
<dbReference type="AlphaFoldDB" id="A0A8J3G240"/>
<dbReference type="InterPro" id="IPR013656">
    <property type="entry name" value="PAS_4"/>
</dbReference>
<dbReference type="CDD" id="cd00082">
    <property type="entry name" value="HisKA"/>
    <property type="match status" value="1"/>
</dbReference>
<dbReference type="GO" id="GO:0016036">
    <property type="term" value="P:cellular response to phosphate starvation"/>
    <property type="evidence" value="ECO:0007669"/>
    <property type="project" value="TreeGrafter"/>
</dbReference>
<dbReference type="InterPro" id="IPR036097">
    <property type="entry name" value="HisK_dim/P_sf"/>
</dbReference>
<evidence type="ECO:0000256" key="7">
    <source>
        <dbReference type="ARBA" id="ARBA00023136"/>
    </source>
</evidence>
<dbReference type="CDD" id="cd00075">
    <property type="entry name" value="HATPase"/>
    <property type="match status" value="1"/>
</dbReference>
<dbReference type="SUPFAM" id="SSF47384">
    <property type="entry name" value="Homodimeric domain of signal transducing histidine kinase"/>
    <property type="match status" value="1"/>
</dbReference>
<dbReference type="InterPro" id="IPR004358">
    <property type="entry name" value="Sig_transdc_His_kin-like_C"/>
</dbReference>
<dbReference type="RefSeq" id="WP_189496815.1">
    <property type="nucleotide sequence ID" value="NZ_BMZH01000004.1"/>
</dbReference>
<dbReference type="EC" id="2.7.13.3" evidence="2"/>
<evidence type="ECO:0000256" key="8">
    <source>
        <dbReference type="SAM" id="Phobius"/>
    </source>
</evidence>
<dbReference type="InterPro" id="IPR003594">
    <property type="entry name" value="HATPase_dom"/>
</dbReference>
<evidence type="ECO:0000313" key="10">
    <source>
        <dbReference type="EMBL" id="GHA92001.1"/>
    </source>
</evidence>
<name>A0A8J3G240_9PROT</name>
<dbReference type="SUPFAM" id="SSF55785">
    <property type="entry name" value="PYP-like sensor domain (PAS domain)"/>
    <property type="match status" value="1"/>
</dbReference>
<reference evidence="10" key="1">
    <citation type="journal article" date="2014" name="Int. J. Syst. Evol. Microbiol.">
        <title>Complete genome sequence of Corynebacterium casei LMG S-19264T (=DSM 44701T), isolated from a smear-ripened cheese.</title>
        <authorList>
            <consortium name="US DOE Joint Genome Institute (JGI-PGF)"/>
            <person name="Walter F."/>
            <person name="Albersmeier A."/>
            <person name="Kalinowski J."/>
            <person name="Ruckert C."/>
        </authorList>
    </citation>
    <scope>NUCLEOTIDE SEQUENCE</scope>
    <source>
        <strain evidence="10">KCTC 32513</strain>
    </source>
</reference>
<keyword evidence="4" id="KW-0808">Transferase</keyword>
<dbReference type="InterPro" id="IPR000014">
    <property type="entry name" value="PAS"/>
</dbReference>
<dbReference type="SMART" id="SM00387">
    <property type="entry name" value="HATPase_c"/>
    <property type="match status" value="1"/>
</dbReference>
<evidence type="ECO:0000313" key="11">
    <source>
        <dbReference type="Proteomes" id="UP000634004"/>
    </source>
</evidence>
<feature type="transmembrane region" description="Helical" evidence="8">
    <location>
        <begin position="42"/>
        <end position="60"/>
    </location>
</feature>
<dbReference type="InterPro" id="IPR050351">
    <property type="entry name" value="BphY/WalK/GraS-like"/>
</dbReference>
<dbReference type="InterPro" id="IPR003661">
    <property type="entry name" value="HisK_dim/P_dom"/>
</dbReference>
<feature type="domain" description="Histidine kinase" evidence="9">
    <location>
        <begin position="206"/>
        <end position="453"/>
    </location>
</feature>
<dbReference type="GO" id="GO:0004721">
    <property type="term" value="F:phosphoprotein phosphatase activity"/>
    <property type="evidence" value="ECO:0007669"/>
    <property type="project" value="TreeGrafter"/>
</dbReference>
<gene>
    <name evidence="10" type="primary">phoR</name>
    <name evidence="10" type="ORF">GCM10009069_14030</name>
</gene>
<evidence type="ECO:0000256" key="5">
    <source>
        <dbReference type="ARBA" id="ARBA00022777"/>
    </source>
</evidence>
<keyword evidence="7 8" id="KW-0472">Membrane</keyword>
<keyword evidence="6" id="KW-0902">Two-component regulatory system</keyword>
<evidence type="ECO:0000259" key="9">
    <source>
        <dbReference type="PROSITE" id="PS50109"/>
    </source>
</evidence>
<dbReference type="InterPro" id="IPR036890">
    <property type="entry name" value="HATPase_C_sf"/>
</dbReference>
<dbReference type="Pfam" id="PF02518">
    <property type="entry name" value="HATPase_c"/>
    <property type="match status" value="1"/>
</dbReference>
<comment type="catalytic activity">
    <reaction evidence="1">
        <text>ATP + protein L-histidine = ADP + protein N-phospho-L-histidine.</text>
        <dbReference type="EC" id="2.7.13.3"/>
    </reaction>
</comment>
<keyword evidence="3" id="KW-0597">Phosphoprotein</keyword>
<feature type="transmembrane region" description="Helical" evidence="8">
    <location>
        <begin position="20"/>
        <end position="36"/>
    </location>
</feature>
<dbReference type="PRINTS" id="PR00344">
    <property type="entry name" value="BCTRLSENSOR"/>
</dbReference>
<reference evidence="10" key="2">
    <citation type="submission" date="2020-09" db="EMBL/GenBank/DDBJ databases">
        <authorList>
            <person name="Sun Q."/>
            <person name="Kim S."/>
        </authorList>
    </citation>
    <scope>NUCLEOTIDE SEQUENCE</scope>
    <source>
        <strain evidence="10">KCTC 32513</strain>
    </source>
</reference>
<keyword evidence="5 10" id="KW-0418">Kinase</keyword>
<evidence type="ECO:0000256" key="2">
    <source>
        <dbReference type="ARBA" id="ARBA00012438"/>
    </source>
</evidence>
<keyword evidence="11" id="KW-1185">Reference proteome</keyword>
<organism evidence="10 11">
    <name type="scientific">Algimonas arctica</name>
    <dbReference type="NCBI Taxonomy" id="1479486"/>
    <lineage>
        <taxon>Bacteria</taxon>
        <taxon>Pseudomonadati</taxon>
        <taxon>Pseudomonadota</taxon>
        <taxon>Alphaproteobacteria</taxon>
        <taxon>Maricaulales</taxon>
        <taxon>Robiginitomaculaceae</taxon>
        <taxon>Algimonas</taxon>
    </lineage>
</organism>
<evidence type="ECO:0000256" key="3">
    <source>
        <dbReference type="ARBA" id="ARBA00022553"/>
    </source>
</evidence>
<evidence type="ECO:0000256" key="4">
    <source>
        <dbReference type="ARBA" id="ARBA00022679"/>
    </source>
</evidence>
<dbReference type="Pfam" id="PF00512">
    <property type="entry name" value="HisKA"/>
    <property type="match status" value="1"/>
</dbReference>
<proteinExistence type="predicted"/>
<dbReference type="FunFam" id="1.10.287.130:FF:000001">
    <property type="entry name" value="Two-component sensor histidine kinase"/>
    <property type="match status" value="1"/>
</dbReference>
<dbReference type="Gene3D" id="3.30.450.20">
    <property type="entry name" value="PAS domain"/>
    <property type="match status" value="1"/>
</dbReference>